<gene>
    <name evidence="1" type="ORF">JN12_02172</name>
</gene>
<sequence>MHLKDDQIIRLAEKVLDDLLAAKLVTVKKERGKLVQAIRDALVADQKTEETLERDAERLLEQSLAAMGDGAGIDRHKMLRMIKEKLAKERKIVL</sequence>
<evidence type="ECO:0000313" key="2">
    <source>
        <dbReference type="Proteomes" id="UP000319449"/>
    </source>
</evidence>
<dbReference type="OrthoDB" id="5398589at2"/>
<comment type="caution">
    <text evidence="1">The sequence shown here is derived from an EMBL/GenBank/DDBJ whole genome shotgun (WGS) entry which is preliminary data.</text>
</comment>
<proteinExistence type="predicted"/>
<evidence type="ECO:0000313" key="1">
    <source>
        <dbReference type="EMBL" id="TWJ18955.1"/>
    </source>
</evidence>
<dbReference type="Pfam" id="PF04368">
    <property type="entry name" value="DUF507"/>
    <property type="match status" value="1"/>
</dbReference>
<dbReference type="RefSeq" id="WP_145022528.1">
    <property type="nucleotide sequence ID" value="NZ_VLLN01000012.1"/>
</dbReference>
<protein>
    <submittedName>
        <fullName evidence="1">Uncharacterized protein DUF507</fullName>
    </submittedName>
</protein>
<organism evidence="1 2">
    <name type="scientific">Geobacter argillaceus</name>
    <dbReference type="NCBI Taxonomy" id="345631"/>
    <lineage>
        <taxon>Bacteria</taxon>
        <taxon>Pseudomonadati</taxon>
        <taxon>Thermodesulfobacteriota</taxon>
        <taxon>Desulfuromonadia</taxon>
        <taxon>Geobacterales</taxon>
        <taxon>Geobacteraceae</taxon>
        <taxon>Geobacter</taxon>
    </lineage>
</organism>
<dbReference type="Proteomes" id="UP000319449">
    <property type="component" value="Unassembled WGS sequence"/>
</dbReference>
<dbReference type="InterPro" id="IPR007463">
    <property type="entry name" value="DUF507"/>
</dbReference>
<accession>A0A562VM42</accession>
<dbReference type="EMBL" id="VLLN01000012">
    <property type="protein sequence ID" value="TWJ18955.1"/>
    <property type="molecule type" value="Genomic_DNA"/>
</dbReference>
<dbReference type="AlphaFoldDB" id="A0A562VM42"/>
<name>A0A562VM42_9BACT</name>
<reference evidence="1 2" key="1">
    <citation type="submission" date="2019-07" db="EMBL/GenBank/DDBJ databases">
        <title>Genomic Encyclopedia of Archaeal and Bacterial Type Strains, Phase II (KMG-II): from individual species to whole genera.</title>
        <authorList>
            <person name="Goeker M."/>
        </authorList>
    </citation>
    <scope>NUCLEOTIDE SEQUENCE [LARGE SCALE GENOMIC DNA]</scope>
    <source>
        <strain evidence="1 2">ATCC BAA-1139</strain>
    </source>
</reference>
<keyword evidence="2" id="KW-1185">Reference proteome</keyword>